<dbReference type="RefSeq" id="WP_336880477.1">
    <property type="nucleotide sequence ID" value="NZ_JBBBON010000017.1"/>
</dbReference>
<evidence type="ECO:0000313" key="1">
    <source>
        <dbReference type="EMBL" id="MEI7103950.1"/>
    </source>
</evidence>
<comment type="caution">
    <text evidence="1">The sequence shown here is derived from an EMBL/GenBank/DDBJ whole genome shotgun (WGS) entry which is preliminary data.</text>
</comment>
<name>A0ABU8K2G8_9GAMM</name>
<keyword evidence="1" id="KW-0328">Glycosyltransferase</keyword>
<reference evidence="1 2" key="1">
    <citation type="submission" date="2024-03" db="EMBL/GenBank/DDBJ databases">
        <title>Analysis of soft rot Pectobacteriaceae population diversity in US potato growing regions between 2016 and 2022.</title>
        <authorList>
            <person name="Ma X."/>
            <person name="Zhang X."/>
            <person name="Stodghill P."/>
            <person name="Rioux R."/>
            <person name="Babler B."/>
            <person name="Shrestha S."/>
            <person name="Babler B."/>
            <person name="Rivedal H."/>
            <person name="Frost K."/>
            <person name="Hao J."/>
            <person name="Secor G."/>
            <person name="Swingle B."/>
        </authorList>
    </citation>
    <scope>NUCLEOTIDE SEQUENCE [LARGE SCALE GENOMIC DNA]</scope>
    <source>
        <strain evidence="1 2">UMSS2</strain>
    </source>
</reference>
<keyword evidence="2" id="KW-1185">Reference proteome</keyword>
<dbReference type="PANTHER" id="PTHR12526">
    <property type="entry name" value="GLYCOSYLTRANSFERASE"/>
    <property type="match status" value="1"/>
</dbReference>
<dbReference type="SUPFAM" id="SSF53756">
    <property type="entry name" value="UDP-Glycosyltransferase/glycogen phosphorylase"/>
    <property type="match status" value="1"/>
</dbReference>
<organism evidence="1 2">
    <name type="scientific">Pectobacterium versatile</name>
    <dbReference type="NCBI Taxonomy" id="2488639"/>
    <lineage>
        <taxon>Bacteria</taxon>
        <taxon>Pseudomonadati</taxon>
        <taxon>Pseudomonadota</taxon>
        <taxon>Gammaproteobacteria</taxon>
        <taxon>Enterobacterales</taxon>
        <taxon>Pectobacteriaceae</taxon>
        <taxon>Pectobacterium</taxon>
    </lineage>
</organism>
<keyword evidence="1" id="KW-0808">Transferase</keyword>
<evidence type="ECO:0000313" key="2">
    <source>
        <dbReference type="Proteomes" id="UP001313132"/>
    </source>
</evidence>
<dbReference type="Pfam" id="PF13692">
    <property type="entry name" value="Glyco_trans_1_4"/>
    <property type="match status" value="1"/>
</dbReference>
<protein>
    <submittedName>
        <fullName evidence="1">Glycosyltransferase</fullName>
        <ecNumber evidence="1">2.4.-.-</ecNumber>
    </submittedName>
</protein>
<gene>
    <name evidence="1" type="ORF">WCT63_15975</name>
</gene>
<dbReference type="Proteomes" id="UP001313132">
    <property type="component" value="Unassembled WGS sequence"/>
</dbReference>
<dbReference type="Gene3D" id="3.40.50.2000">
    <property type="entry name" value="Glycogen Phosphorylase B"/>
    <property type="match status" value="2"/>
</dbReference>
<sequence length="361" mass="41056">MKKNILIIQPVVPVYRLGFFDKLNENKLVNLKVNASNRDMLGVETCDEAKKRSYVELVGGFISFFNSFFWQKGIKLKNIFWADVVVISGNVRLINHIFILLFCKLIKKKIVWWGQGWTAGSRGTSAKIRRKLMRLSDAIALYTEIEAKEFFDHKFAIGLNNGLNVKEIRSKILSHEHYVNNNSDVMSLCFIGRLTNKCKLEVFLTCLKNVNRKIRLVIIGDGELKIQFEKIVREELNNKDDISIEFLGAMYDESNIGKITQGCDAFIYPGAVGLSLIHAYCHGLPALVHGNSDDHMPEYAAFNLGVNGLNIPRDSEDLSTFIDLIDLAKLRDMKKGALSTVDASFNTDDMAERFMKIINRY</sequence>
<dbReference type="GO" id="GO:0016757">
    <property type="term" value="F:glycosyltransferase activity"/>
    <property type="evidence" value="ECO:0007669"/>
    <property type="project" value="UniProtKB-KW"/>
</dbReference>
<dbReference type="EMBL" id="JBBBON010000017">
    <property type="protein sequence ID" value="MEI7103950.1"/>
    <property type="molecule type" value="Genomic_DNA"/>
</dbReference>
<proteinExistence type="predicted"/>
<dbReference type="EC" id="2.4.-.-" evidence="1"/>
<accession>A0ABU8K2G8</accession>